<evidence type="ECO:0000313" key="6">
    <source>
        <dbReference type="EMBL" id="CUG94081.1"/>
    </source>
</evidence>
<dbReference type="PANTHER" id="PTHR24012">
    <property type="entry name" value="RNA BINDING PROTEIN"/>
    <property type="match status" value="1"/>
</dbReference>
<accession>A0A0S4JU26</accession>
<dbReference type="Proteomes" id="UP000051952">
    <property type="component" value="Unassembled WGS sequence"/>
</dbReference>
<dbReference type="InterPro" id="IPR035979">
    <property type="entry name" value="RBD_domain_sf"/>
</dbReference>
<keyword evidence="1" id="KW-0677">Repeat</keyword>
<dbReference type="SUPFAM" id="SSF54928">
    <property type="entry name" value="RNA-binding domain, RBD"/>
    <property type="match status" value="2"/>
</dbReference>
<evidence type="ECO:0000259" key="5">
    <source>
        <dbReference type="PROSITE" id="PS50102"/>
    </source>
</evidence>
<dbReference type="InterPro" id="IPR012677">
    <property type="entry name" value="Nucleotide-bd_a/b_plait_sf"/>
</dbReference>
<dbReference type="InterPro" id="IPR000504">
    <property type="entry name" value="RRM_dom"/>
</dbReference>
<reference evidence="7" key="1">
    <citation type="submission" date="2015-09" db="EMBL/GenBank/DDBJ databases">
        <authorList>
            <consortium name="Pathogen Informatics"/>
        </authorList>
    </citation>
    <scope>NUCLEOTIDE SEQUENCE [LARGE SCALE GENOMIC DNA]</scope>
    <source>
        <strain evidence="7">Lake Konstanz</strain>
    </source>
</reference>
<name>A0A0S4JU26_BODSA</name>
<evidence type="ECO:0000313" key="7">
    <source>
        <dbReference type="Proteomes" id="UP000051952"/>
    </source>
</evidence>
<dbReference type="PROSITE" id="PS50102">
    <property type="entry name" value="RRM"/>
    <property type="match status" value="1"/>
</dbReference>
<organism evidence="6 7">
    <name type="scientific">Bodo saltans</name>
    <name type="common">Flagellated protozoan</name>
    <dbReference type="NCBI Taxonomy" id="75058"/>
    <lineage>
        <taxon>Eukaryota</taxon>
        <taxon>Discoba</taxon>
        <taxon>Euglenozoa</taxon>
        <taxon>Kinetoplastea</taxon>
        <taxon>Metakinetoplastina</taxon>
        <taxon>Eubodonida</taxon>
        <taxon>Bodonidae</taxon>
        <taxon>Bodo</taxon>
    </lineage>
</organism>
<keyword evidence="7" id="KW-1185">Reference proteome</keyword>
<dbReference type="GO" id="GO:0003723">
    <property type="term" value="F:RNA binding"/>
    <property type="evidence" value="ECO:0007669"/>
    <property type="project" value="UniProtKB-UniRule"/>
</dbReference>
<feature type="region of interest" description="Disordered" evidence="4">
    <location>
        <begin position="356"/>
        <end position="376"/>
    </location>
</feature>
<evidence type="ECO:0000256" key="4">
    <source>
        <dbReference type="SAM" id="MobiDB-lite"/>
    </source>
</evidence>
<dbReference type="CDD" id="cd00590">
    <property type="entry name" value="RRM_SF"/>
    <property type="match status" value="1"/>
</dbReference>
<dbReference type="OrthoDB" id="7763451at2759"/>
<sequence length="376" mass="41559">MASRSNSPASTISIDDSAGHDNSVLTIHTASNNCQMNESVQHEALLTALNDEHAHWLHVQKLDKSTSNLSLREIFYHFGANEAFVIPDFLSHRPHGFVCFSHSSMADLAVEKVHTFVPFRQTGPLIVQHVVAEAIREMIVKQTFPEVATEGCDDMRKAICAQLWEVLHPSQTHNLQVFLSTHHDLSNEALAEMMITSIEATSPLQRLNLATLLCKNSTLSRLPRGDSIRAVFLNELLKYRGILLTEIQRLFVGEASSEPIANRVRPTASAQTQRRVHDATLRTVYLSKIPSELSRTSITREVSRHGQVLKLRTCSGNTGGTSYAFVEMDTAAAANMLVGCGQLVIEGYTLRTQHAKAPIQDAARSDTVARSTSLTR</sequence>
<dbReference type="VEuPathDB" id="TriTrypDB:BSAL_46400"/>
<keyword evidence="2 3" id="KW-0694">RNA-binding</keyword>
<dbReference type="AlphaFoldDB" id="A0A0S4JU26"/>
<feature type="domain" description="RRM" evidence="5">
    <location>
        <begin position="282"/>
        <end position="357"/>
    </location>
</feature>
<dbReference type="EMBL" id="CYKH01002220">
    <property type="protein sequence ID" value="CUG94081.1"/>
    <property type="molecule type" value="Genomic_DNA"/>
</dbReference>
<evidence type="ECO:0000256" key="3">
    <source>
        <dbReference type="PROSITE-ProRule" id="PRU00176"/>
    </source>
</evidence>
<protein>
    <submittedName>
        <fullName evidence="6">RNA-binding protein, putative</fullName>
    </submittedName>
</protein>
<dbReference type="SMART" id="SM00360">
    <property type="entry name" value="RRM"/>
    <property type="match status" value="2"/>
</dbReference>
<evidence type="ECO:0000256" key="1">
    <source>
        <dbReference type="ARBA" id="ARBA00022737"/>
    </source>
</evidence>
<proteinExistence type="predicted"/>
<evidence type="ECO:0000256" key="2">
    <source>
        <dbReference type="ARBA" id="ARBA00022884"/>
    </source>
</evidence>
<gene>
    <name evidence="6" type="ORF">BSAL_46400</name>
</gene>
<dbReference type="Gene3D" id="3.30.70.330">
    <property type="match status" value="2"/>
</dbReference>
<dbReference type="Pfam" id="PF00076">
    <property type="entry name" value="RRM_1"/>
    <property type="match status" value="1"/>
</dbReference>